<dbReference type="PANTHER" id="PTHR46111">
    <property type="entry name" value="RIBOSOMAL RNA SMALL SUBUNIT METHYLTRANSFERASE I"/>
    <property type="match status" value="1"/>
</dbReference>
<dbReference type="InterPro" id="IPR000878">
    <property type="entry name" value="4pyrrol_Mease"/>
</dbReference>
<dbReference type="CDD" id="cd11648">
    <property type="entry name" value="RsmI"/>
    <property type="match status" value="1"/>
</dbReference>
<dbReference type="OrthoDB" id="9809084at2"/>
<dbReference type="InterPro" id="IPR008189">
    <property type="entry name" value="rRNA_ssu_MeTfrase_I"/>
</dbReference>
<protein>
    <recommendedName>
        <fullName evidence="6">Ribosomal RNA small subunit methyltransferase I</fullName>
        <ecNumber evidence="6">2.1.1.198</ecNumber>
    </recommendedName>
    <alternativeName>
        <fullName evidence="6">16S rRNA 2'-O-ribose C1402 methyltransferase</fullName>
    </alternativeName>
    <alternativeName>
        <fullName evidence="6">rRNA (cytidine-2'-O-)-methyltransferase RsmI</fullName>
    </alternativeName>
</protein>
<dbReference type="InterPro" id="IPR018063">
    <property type="entry name" value="SAM_MeTrfase_RsmI_CS"/>
</dbReference>
<keyword evidence="5 6" id="KW-0949">S-adenosyl-L-methionine</keyword>
<comment type="similarity">
    <text evidence="6">Belongs to the methyltransferase superfamily. RsmI family.</text>
</comment>
<evidence type="ECO:0000256" key="5">
    <source>
        <dbReference type="ARBA" id="ARBA00022691"/>
    </source>
</evidence>
<keyword evidence="1 6" id="KW-0963">Cytoplasm</keyword>
<dbReference type="Proteomes" id="UP000001933">
    <property type="component" value="Chromosome"/>
</dbReference>
<dbReference type="AlphaFoldDB" id="Q2LR11"/>
<comment type="subcellular location">
    <subcellularLocation>
        <location evidence="6">Cytoplasm</location>
    </subcellularLocation>
</comment>
<keyword evidence="3 6" id="KW-0489">Methyltransferase</keyword>
<dbReference type="PIRSF" id="PIRSF005917">
    <property type="entry name" value="MTase_YraL"/>
    <property type="match status" value="1"/>
</dbReference>
<dbReference type="GO" id="GO:0005737">
    <property type="term" value="C:cytoplasm"/>
    <property type="evidence" value="ECO:0007669"/>
    <property type="project" value="UniProtKB-SubCell"/>
</dbReference>
<evidence type="ECO:0000256" key="6">
    <source>
        <dbReference type="HAMAP-Rule" id="MF_01877"/>
    </source>
</evidence>
<dbReference type="EC" id="2.1.1.198" evidence="6"/>
<reference evidence="8 9" key="1">
    <citation type="journal article" date="2007" name="Proc. Natl. Acad. Sci. U.S.A.">
        <title>The genome of Syntrophus aciditrophicus: life at the thermodynamic limit of microbial growth.</title>
        <authorList>
            <person name="McInerney M.J."/>
            <person name="Rohlin L."/>
            <person name="Mouttaki H."/>
            <person name="Kim U."/>
            <person name="Krupp R.S."/>
            <person name="Rios-Hernandez L."/>
            <person name="Sieber J."/>
            <person name="Struchtemeyer C.G."/>
            <person name="Bhattacharyya A."/>
            <person name="Campbell J.W."/>
            <person name="Gunsalus R.P."/>
        </authorList>
    </citation>
    <scope>NUCLEOTIDE SEQUENCE [LARGE SCALE GENOMIC DNA]</scope>
    <source>
        <strain evidence="8 9">SB</strain>
    </source>
</reference>
<dbReference type="eggNOG" id="COG0313">
    <property type="taxonomic scope" value="Bacteria"/>
</dbReference>
<dbReference type="Gene3D" id="3.40.1010.10">
    <property type="entry name" value="Cobalt-precorrin-4 Transmethylase, Domain 1"/>
    <property type="match status" value="1"/>
</dbReference>
<accession>Q2LR11</accession>
<evidence type="ECO:0000256" key="1">
    <source>
        <dbReference type="ARBA" id="ARBA00022490"/>
    </source>
</evidence>
<dbReference type="STRING" id="56780.SYN_00530"/>
<keyword evidence="9" id="KW-1185">Reference proteome</keyword>
<dbReference type="PROSITE" id="PS01296">
    <property type="entry name" value="RSMI"/>
    <property type="match status" value="1"/>
</dbReference>
<gene>
    <name evidence="6" type="primary">rsmI</name>
    <name evidence="8" type="ORF">SYN_00530</name>
</gene>
<evidence type="ECO:0000313" key="9">
    <source>
        <dbReference type="Proteomes" id="UP000001933"/>
    </source>
</evidence>
<dbReference type="PANTHER" id="PTHR46111:SF1">
    <property type="entry name" value="RIBOSOMAL RNA SMALL SUBUNIT METHYLTRANSFERASE I"/>
    <property type="match status" value="1"/>
</dbReference>
<evidence type="ECO:0000256" key="3">
    <source>
        <dbReference type="ARBA" id="ARBA00022603"/>
    </source>
</evidence>
<comment type="catalytic activity">
    <reaction evidence="6">
        <text>cytidine(1402) in 16S rRNA + S-adenosyl-L-methionine = 2'-O-methylcytidine(1402) in 16S rRNA + S-adenosyl-L-homocysteine + H(+)</text>
        <dbReference type="Rhea" id="RHEA:42924"/>
        <dbReference type="Rhea" id="RHEA-COMP:10285"/>
        <dbReference type="Rhea" id="RHEA-COMP:10286"/>
        <dbReference type="ChEBI" id="CHEBI:15378"/>
        <dbReference type="ChEBI" id="CHEBI:57856"/>
        <dbReference type="ChEBI" id="CHEBI:59789"/>
        <dbReference type="ChEBI" id="CHEBI:74495"/>
        <dbReference type="ChEBI" id="CHEBI:82748"/>
        <dbReference type="EC" id="2.1.1.198"/>
    </reaction>
</comment>
<evidence type="ECO:0000259" key="7">
    <source>
        <dbReference type="Pfam" id="PF00590"/>
    </source>
</evidence>
<feature type="domain" description="Tetrapyrrole methylase" evidence="7">
    <location>
        <begin position="6"/>
        <end position="205"/>
    </location>
</feature>
<evidence type="ECO:0000256" key="2">
    <source>
        <dbReference type="ARBA" id="ARBA00022552"/>
    </source>
</evidence>
<keyword evidence="4 6" id="KW-0808">Transferase</keyword>
<dbReference type="NCBIfam" id="TIGR00096">
    <property type="entry name" value="16S rRNA (cytidine(1402)-2'-O)-methyltransferase"/>
    <property type="match status" value="1"/>
</dbReference>
<dbReference type="FunCoup" id="Q2LR11">
    <property type="interactions" value="312"/>
</dbReference>
<keyword evidence="2 6" id="KW-0698">rRNA processing</keyword>
<sequence length="285" mass="31740">MRESGKLYVVATPIGNLEDITFRAIRVLKEVALVAAEDTRRTRKLFDAYSISTPLISLYEHNEFRKSRVLIDRLREGSDVAYVSDAGTPGISDPGFLLIRQALENRIPVIPVPGVSAGIAALSVSGIPMESFVFMGFLPAKAGKRRDLLVSLKDEQKTLIFFEAPHRLEAALEDIHSILGNREIAIARELTKLHEEILRGRLQDLLPVLRDRRIKGEITLIVAGQEPTVRVVSDEDVRSLYFRLARAGNRSDRDIVDRIVEETGVSRKRVYTIVVAAASSDLNAD</sequence>
<organism evidence="8 9">
    <name type="scientific">Syntrophus aciditrophicus (strain SB)</name>
    <dbReference type="NCBI Taxonomy" id="56780"/>
    <lineage>
        <taxon>Bacteria</taxon>
        <taxon>Pseudomonadati</taxon>
        <taxon>Thermodesulfobacteriota</taxon>
        <taxon>Syntrophia</taxon>
        <taxon>Syntrophales</taxon>
        <taxon>Syntrophaceae</taxon>
        <taxon>Syntrophus</taxon>
    </lineage>
</organism>
<dbReference type="HOGENOM" id="CLU_044779_4_0_7"/>
<dbReference type="EMBL" id="CP000252">
    <property type="protein sequence ID" value="ABC76525.1"/>
    <property type="molecule type" value="Genomic_DNA"/>
</dbReference>
<evidence type="ECO:0000313" key="8">
    <source>
        <dbReference type="EMBL" id="ABC76525.1"/>
    </source>
</evidence>
<dbReference type="FunFam" id="3.40.1010.10:FF:000007">
    <property type="entry name" value="Ribosomal RNA small subunit methyltransferase I"/>
    <property type="match status" value="1"/>
</dbReference>
<name>Q2LR11_SYNAS</name>
<dbReference type="GO" id="GO:0070677">
    <property type="term" value="F:rRNA (cytosine-2'-O-)-methyltransferase activity"/>
    <property type="evidence" value="ECO:0007669"/>
    <property type="project" value="UniProtKB-UniRule"/>
</dbReference>
<dbReference type="SUPFAM" id="SSF53790">
    <property type="entry name" value="Tetrapyrrole methylase"/>
    <property type="match status" value="1"/>
</dbReference>
<comment type="function">
    <text evidence="6">Catalyzes the 2'-O-methylation of the ribose of cytidine 1402 (C1402) in 16S rRNA.</text>
</comment>
<dbReference type="FunFam" id="3.30.950.10:FF:000002">
    <property type="entry name" value="Ribosomal RNA small subunit methyltransferase I"/>
    <property type="match status" value="1"/>
</dbReference>
<dbReference type="HAMAP" id="MF_01877">
    <property type="entry name" value="16SrRNA_methyltr_I"/>
    <property type="match status" value="1"/>
</dbReference>
<dbReference type="InterPro" id="IPR014776">
    <property type="entry name" value="4pyrrole_Mease_sub2"/>
</dbReference>
<dbReference type="Pfam" id="PF00590">
    <property type="entry name" value="TP_methylase"/>
    <property type="match status" value="1"/>
</dbReference>
<evidence type="ECO:0000256" key="4">
    <source>
        <dbReference type="ARBA" id="ARBA00022679"/>
    </source>
</evidence>
<dbReference type="RefSeq" id="WP_011416559.1">
    <property type="nucleotide sequence ID" value="NC_007759.1"/>
</dbReference>
<dbReference type="InterPro" id="IPR035996">
    <property type="entry name" value="4pyrrol_Methylase_sf"/>
</dbReference>
<dbReference type="KEGG" id="sat:SYN_00530"/>
<proteinExistence type="inferred from homology"/>
<dbReference type="Gene3D" id="3.30.950.10">
    <property type="entry name" value="Methyltransferase, Cobalt-precorrin-4 Transmethylase, Domain 2"/>
    <property type="match status" value="1"/>
</dbReference>
<dbReference type="InterPro" id="IPR014777">
    <property type="entry name" value="4pyrrole_Mease_sub1"/>
</dbReference>
<dbReference type="InParanoid" id="Q2LR11"/>